<dbReference type="AlphaFoldDB" id="A0A0U3H523"/>
<feature type="transmembrane region" description="Helical" evidence="1">
    <location>
        <begin position="85"/>
        <end position="101"/>
    </location>
</feature>
<feature type="transmembrane region" description="Helical" evidence="1">
    <location>
        <begin position="222"/>
        <end position="241"/>
    </location>
</feature>
<keyword evidence="1" id="KW-0472">Membrane</keyword>
<evidence type="ECO:0000313" key="4">
    <source>
        <dbReference type="Proteomes" id="UP000060043"/>
    </source>
</evidence>
<dbReference type="Proteomes" id="UP000065473">
    <property type="component" value="Chromosome"/>
</dbReference>
<name>A0A0U3H523_9CREN</name>
<sequence length="244" mass="28188">MSSHRKVRNHALYVVGIMSYVVSLIPFYNLNFFRTIILIPILAYTLPILERLQPKVMVLKLSKMDYILIVLASIPYLFIKQSILLLLPISLILLTFALYYFKNTMWGNVLGTTFLSSLSIVWNIFVYNSFLLPSLYWILYILVGALYVEYKIPFRRLSKGVVQEAWVISVIVFVFLSLYVFKVPLLLLSLIEPSLRFLRPGQKLGSMKDLARLGKRGVKRDALFIALLSIVSIIWAYRISLINI</sequence>
<feature type="transmembrane region" description="Helical" evidence="1">
    <location>
        <begin position="165"/>
        <end position="191"/>
    </location>
</feature>
<dbReference type="STRING" id="1435377.SUSAZ_09375"/>
<feature type="transmembrane region" description="Helical" evidence="1">
    <location>
        <begin position="12"/>
        <end position="29"/>
    </location>
</feature>
<protein>
    <submittedName>
        <fullName evidence="3">Uncharacterized protein</fullName>
    </submittedName>
</protein>
<dbReference type="EMBL" id="CP013694">
    <property type="protein sequence ID" value="ALU29843.1"/>
    <property type="molecule type" value="Genomic_DNA"/>
</dbReference>
<feature type="transmembrane region" description="Helical" evidence="1">
    <location>
        <begin position="134"/>
        <end position="153"/>
    </location>
</feature>
<dbReference type="OrthoDB" id="44073at2157"/>
<feature type="transmembrane region" description="Helical" evidence="1">
    <location>
        <begin position="108"/>
        <end position="128"/>
    </location>
</feature>
<feature type="transmembrane region" description="Helical" evidence="1">
    <location>
        <begin position="35"/>
        <end position="52"/>
    </location>
</feature>
<dbReference type="Proteomes" id="UP000060043">
    <property type="component" value="Chromosome"/>
</dbReference>
<dbReference type="OMA" id="QEAWVIS"/>
<proteinExistence type="predicted"/>
<accession>A0A0U3H523</accession>
<evidence type="ECO:0000313" key="5">
    <source>
        <dbReference type="Proteomes" id="UP000065473"/>
    </source>
</evidence>
<keyword evidence="1" id="KW-1133">Transmembrane helix</keyword>
<feature type="transmembrane region" description="Helical" evidence="1">
    <location>
        <begin position="64"/>
        <end position="79"/>
    </location>
</feature>
<dbReference type="GeneID" id="14552581"/>
<evidence type="ECO:0000313" key="2">
    <source>
        <dbReference type="EMBL" id="ALU29843.1"/>
    </source>
</evidence>
<gene>
    <name evidence="2" type="ORF">ATY89_07755</name>
    <name evidence="3" type="ORF">ATZ20_10775</name>
</gene>
<dbReference type="EMBL" id="CP013695">
    <property type="protein sequence ID" value="ALU32582.1"/>
    <property type="molecule type" value="Genomic_DNA"/>
</dbReference>
<dbReference type="PaxDb" id="1435377-SUSAZ_09375"/>
<organism evidence="3 4">
    <name type="scientific">Sulfolobus acidocaldarius</name>
    <dbReference type="NCBI Taxonomy" id="2285"/>
    <lineage>
        <taxon>Archaea</taxon>
        <taxon>Thermoproteota</taxon>
        <taxon>Thermoprotei</taxon>
        <taxon>Sulfolobales</taxon>
        <taxon>Sulfolobaceae</taxon>
        <taxon>Sulfolobus</taxon>
    </lineage>
</organism>
<keyword evidence="1" id="KW-0812">Transmembrane</keyword>
<evidence type="ECO:0000313" key="3">
    <source>
        <dbReference type="EMBL" id="ALU32582.1"/>
    </source>
</evidence>
<evidence type="ECO:0000256" key="1">
    <source>
        <dbReference type="SAM" id="Phobius"/>
    </source>
</evidence>
<reference evidence="4 5" key="1">
    <citation type="submission" date="2015-12" db="EMBL/GenBank/DDBJ databases">
        <title>A stable core within a dynamic pangenome in Sulfolobus acidocaldarius.</title>
        <authorList>
            <person name="Anderson R."/>
            <person name="Kouris A."/>
            <person name="Seward C."/>
            <person name="Campbell K."/>
            <person name="Whitaker R."/>
        </authorList>
    </citation>
    <scope>NUCLEOTIDE SEQUENCE [LARGE SCALE GENOMIC DNA]</scope>
    <source>
        <strain evidence="2 5">GG12-C01-09</strain>
        <strain evidence="3 4">NG05B_CO5_07</strain>
    </source>
</reference>
<dbReference type="RefSeq" id="WP_011278861.1">
    <property type="nucleotide sequence ID" value="NZ_BHWZ01000006.1"/>
</dbReference>